<evidence type="ECO:0000313" key="3">
    <source>
        <dbReference type="EMBL" id="BCK80458.1"/>
    </source>
</evidence>
<feature type="domain" description="HTH cro/C1-type" evidence="2">
    <location>
        <begin position="5"/>
        <end position="59"/>
    </location>
</feature>
<protein>
    <submittedName>
        <fullName evidence="3">Transcriptional regulator</fullName>
    </submittedName>
</protein>
<dbReference type="Proteomes" id="UP000681035">
    <property type="component" value="Chromosome"/>
</dbReference>
<evidence type="ECO:0000256" key="1">
    <source>
        <dbReference type="ARBA" id="ARBA00023125"/>
    </source>
</evidence>
<dbReference type="Gene3D" id="1.10.260.40">
    <property type="entry name" value="lambda repressor-like DNA-binding domains"/>
    <property type="match status" value="1"/>
</dbReference>
<dbReference type="RefSeq" id="WP_213541407.1">
    <property type="nucleotide sequence ID" value="NZ_AP023418.1"/>
</dbReference>
<dbReference type="GO" id="GO:0003677">
    <property type="term" value="F:DNA binding"/>
    <property type="evidence" value="ECO:0007669"/>
    <property type="project" value="UniProtKB-KW"/>
</dbReference>
<dbReference type="CDD" id="cd00093">
    <property type="entry name" value="HTH_XRE"/>
    <property type="match status" value="1"/>
</dbReference>
<keyword evidence="4" id="KW-1185">Reference proteome</keyword>
<organism evidence="3 4">
    <name type="scientific">Vescimonas coprocola</name>
    <dbReference type="NCBI Taxonomy" id="2714355"/>
    <lineage>
        <taxon>Bacteria</taxon>
        <taxon>Bacillati</taxon>
        <taxon>Bacillota</taxon>
        <taxon>Clostridia</taxon>
        <taxon>Eubacteriales</taxon>
        <taxon>Oscillospiraceae</taxon>
        <taxon>Vescimonas</taxon>
    </lineage>
</organism>
<dbReference type="PANTHER" id="PTHR46558">
    <property type="entry name" value="TRACRIPTIONAL REGULATORY PROTEIN-RELATED-RELATED"/>
    <property type="match status" value="1"/>
</dbReference>
<dbReference type="PROSITE" id="PS50943">
    <property type="entry name" value="HTH_CROC1"/>
    <property type="match status" value="1"/>
</dbReference>
<evidence type="ECO:0000313" key="4">
    <source>
        <dbReference type="Proteomes" id="UP000681035"/>
    </source>
</evidence>
<dbReference type="InterPro" id="IPR001387">
    <property type="entry name" value="Cro/C1-type_HTH"/>
</dbReference>
<dbReference type="Pfam" id="PF01381">
    <property type="entry name" value="HTH_3"/>
    <property type="match status" value="1"/>
</dbReference>
<dbReference type="PANTHER" id="PTHR46558:SF11">
    <property type="entry name" value="HTH-TYPE TRANSCRIPTIONAL REGULATOR XRE"/>
    <property type="match status" value="1"/>
</dbReference>
<keyword evidence="1" id="KW-0238">DNA-binding</keyword>
<dbReference type="SUPFAM" id="SSF47413">
    <property type="entry name" value="lambda repressor-like DNA-binding domains"/>
    <property type="match status" value="1"/>
</dbReference>
<dbReference type="AlphaFoldDB" id="A0A810PW75"/>
<dbReference type="EMBL" id="AP023418">
    <property type="protein sequence ID" value="BCK80458.1"/>
    <property type="molecule type" value="Genomic_DNA"/>
</dbReference>
<sequence length="76" mass="8952">MYRRIRDLREDADLLQKDLAAYLQCTQVCYSYYESGKRDIPTDVLIRLAKLYQVSTDYLLGLTDRRQPYPAGKSRT</sequence>
<dbReference type="KEGG" id="vcop:MM50RIKEN_02210"/>
<dbReference type="SMART" id="SM00530">
    <property type="entry name" value="HTH_XRE"/>
    <property type="match status" value="1"/>
</dbReference>
<reference evidence="3" key="1">
    <citation type="submission" date="2020-09" db="EMBL/GenBank/DDBJ databases">
        <title>New species isolated from human feces.</title>
        <authorList>
            <person name="Kitahara M."/>
            <person name="Shigeno Y."/>
            <person name="Shime M."/>
            <person name="Matsumoto Y."/>
            <person name="Nakamura S."/>
            <person name="Motooka D."/>
            <person name="Fukuoka S."/>
            <person name="Nishikawa H."/>
            <person name="Benno Y."/>
        </authorList>
    </citation>
    <scope>NUCLEOTIDE SEQUENCE</scope>
    <source>
        <strain evidence="3">MM50</strain>
    </source>
</reference>
<name>A0A810PW75_9FIRM</name>
<gene>
    <name evidence="3" type="ORF">MM50RIKEN_02210</name>
</gene>
<evidence type="ECO:0000259" key="2">
    <source>
        <dbReference type="PROSITE" id="PS50943"/>
    </source>
</evidence>
<dbReference type="InterPro" id="IPR010982">
    <property type="entry name" value="Lambda_DNA-bd_dom_sf"/>
</dbReference>
<proteinExistence type="predicted"/>
<accession>A0A810PW75</accession>